<dbReference type="EMBL" id="AGNL01050860">
    <property type="protein sequence ID" value="EJK43625.1"/>
    <property type="molecule type" value="Genomic_DNA"/>
</dbReference>
<protein>
    <submittedName>
        <fullName evidence="2">Uncharacterized protein</fullName>
    </submittedName>
</protein>
<comment type="caution">
    <text evidence="2">The sequence shown here is derived from an EMBL/GenBank/DDBJ whole genome shotgun (WGS) entry which is preliminary data.</text>
</comment>
<evidence type="ECO:0000313" key="3">
    <source>
        <dbReference type="Proteomes" id="UP000266841"/>
    </source>
</evidence>
<proteinExistence type="predicted"/>
<dbReference type="AlphaFoldDB" id="K0QYA7"/>
<organism evidence="2 3">
    <name type="scientific">Thalassiosira oceanica</name>
    <name type="common">Marine diatom</name>
    <dbReference type="NCBI Taxonomy" id="159749"/>
    <lineage>
        <taxon>Eukaryota</taxon>
        <taxon>Sar</taxon>
        <taxon>Stramenopiles</taxon>
        <taxon>Ochrophyta</taxon>
        <taxon>Bacillariophyta</taxon>
        <taxon>Coscinodiscophyceae</taxon>
        <taxon>Thalassiosirophycidae</taxon>
        <taxon>Thalassiosirales</taxon>
        <taxon>Thalassiosiraceae</taxon>
        <taxon>Thalassiosira</taxon>
    </lineage>
</organism>
<feature type="region of interest" description="Disordered" evidence="1">
    <location>
        <begin position="37"/>
        <end position="57"/>
    </location>
</feature>
<dbReference type="Proteomes" id="UP000266841">
    <property type="component" value="Unassembled WGS sequence"/>
</dbReference>
<accession>K0QYA7</accession>
<feature type="compositionally biased region" description="Basic residues" evidence="1">
    <location>
        <begin position="205"/>
        <end position="223"/>
    </location>
</feature>
<feature type="region of interest" description="Disordered" evidence="1">
    <location>
        <begin position="81"/>
        <end position="223"/>
    </location>
</feature>
<name>K0QYA7_THAOC</name>
<reference evidence="2 3" key="1">
    <citation type="journal article" date="2012" name="Genome Biol.">
        <title>Genome and low-iron response of an oceanic diatom adapted to chronic iron limitation.</title>
        <authorList>
            <person name="Lommer M."/>
            <person name="Specht M."/>
            <person name="Roy A.S."/>
            <person name="Kraemer L."/>
            <person name="Andreson R."/>
            <person name="Gutowska M.A."/>
            <person name="Wolf J."/>
            <person name="Bergner S.V."/>
            <person name="Schilhabel M.B."/>
            <person name="Klostermeier U.C."/>
            <person name="Beiko R.G."/>
            <person name="Rosenstiel P."/>
            <person name="Hippler M."/>
            <person name="Laroche J."/>
        </authorList>
    </citation>
    <scope>NUCLEOTIDE SEQUENCE [LARGE SCALE GENOMIC DNA]</scope>
    <source>
        <strain evidence="2 3">CCMP1005</strain>
    </source>
</reference>
<sequence>MVWHSASARAGFDGAGVAGGPAGLKLYRCTPHQTYRARTAKAPQTEPKAAKGQRPKPAAACAALGIGHYALLSWQERRRIPRRTDERMDDDTAQNPLSPRDEKSEATLRALCAEAGVEYDPPSAGEQDDPTLKAKRRQRLRKKCQRKRTPTKRSDEDCEREAKRKRERQKEMDEKSEATLRALCAEAGVEYDPPSAGEQDDPTLKAKRRQRLRKKCQRSKGKK</sequence>
<gene>
    <name evidence="2" type="ORF">THAOC_37912</name>
</gene>
<evidence type="ECO:0000256" key="1">
    <source>
        <dbReference type="SAM" id="MobiDB-lite"/>
    </source>
</evidence>
<feature type="compositionally biased region" description="Basic and acidic residues" evidence="1">
    <location>
        <begin position="152"/>
        <end position="178"/>
    </location>
</feature>
<evidence type="ECO:0000313" key="2">
    <source>
        <dbReference type="EMBL" id="EJK43625.1"/>
    </source>
</evidence>
<feature type="compositionally biased region" description="Basic residues" evidence="1">
    <location>
        <begin position="133"/>
        <end position="151"/>
    </location>
</feature>
<keyword evidence="3" id="KW-1185">Reference proteome</keyword>